<dbReference type="InterPro" id="IPR011067">
    <property type="entry name" value="Plasmid_toxin/cell-grow_inhib"/>
</dbReference>
<evidence type="ECO:0000256" key="2">
    <source>
        <dbReference type="ARBA" id="ARBA00022649"/>
    </source>
</evidence>
<keyword evidence="5" id="KW-1185">Reference proteome</keyword>
<dbReference type="SUPFAM" id="SSF50118">
    <property type="entry name" value="Cell growth inhibitor/plasmid maintenance toxic component"/>
    <property type="match status" value="1"/>
</dbReference>
<evidence type="ECO:0008006" key="6">
    <source>
        <dbReference type="Google" id="ProtNLM"/>
    </source>
</evidence>
<accession>A0A1U9R3S7</accession>
<evidence type="ECO:0000313" key="4">
    <source>
        <dbReference type="EMBL" id="AQU71134.1"/>
    </source>
</evidence>
<feature type="region of interest" description="Disordered" evidence="3">
    <location>
        <begin position="23"/>
        <end position="75"/>
    </location>
</feature>
<dbReference type="Proteomes" id="UP000189677">
    <property type="component" value="Chromosome"/>
</dbReference>
<dbReference type="EMBL" id="CP018047">
    <property type="protein sequence ID" value="AQU71134.1"/>
    <property type="molecule type" value="Genomic_DNA"/>
</dbReference>
<dbReference type="GO" id="GO:0003677">
    <property type="term" value="F:DNA binding"/>
    <property type="evidence" value="ECO:0007669"/>
    <property type="project" value="InterPro"/>
</dbReference>
<reference evidence="4 5" key="1">
    <citation type="submission" date="2016-11" db="EMBL/GenBank/DDBJ databases">
        <title>Complete genome sequence of Streptomyces niveus SCSIO 3406.</title>
        <authorList>
            <person name="Zhu Q."/>
            <person name="Cheng W."/>
            <person name="Song Y."/>
            <person name="Li Q."/>
            <person name="Ju J."/>
        </authorList>
    </citation>
    <scope>NUCLEOTIDE SEQUENCE [LARGE SCALE GENOMIC DNA]</scope>
    <source>
        <strain evidence="4 5">SCSIO 3406</strain>
    </source>
</reference>
<dbReference type="AlphaFoldDB" id="A0A1U9R3S7"/>
<dbReference type="InterPro" id="IPR003477">
    <property type="entry name" value="PemK-like"/>
</dbReference>
<gene>
    <name evidence="4" type="ORF">BBN63_22270</name>
</gene>
<keyword evidence="2" id="KW-1277">Toxin-antitoxin system</keyword>
<dbReference type="OrthoDB" id="3295034at2"/>
<protein>
    <recommendedName>
        <fullName evidence="6">Transcriptional modulator of MazE/toxin, MazF</fullName>
    </recommendedName>
</protein>
<sequence>MNTTWWVALIVVVVLAMVATVVDGRGRSPRPPGRRSRRSRPPGGTDRRPPRGPAGRRTGAKAGGKPRSREPQPGEIWWAMVPYEGGPGAKDRPCLVLSVRGRTVLVAKITSKYHEERPGVIPLPPKAVGDMDGRQSFLETDELRKVDTKAFRRRVGPADPGLWRQVRHLAR</sequence>
<dbReference type="Gene3D" id="2.30.30.110">
    <property type="match status" value="1"/>
</dbReference>
<comment type="similarity">
    <text evidence="1">Belongs to the PemK/MazF family.</text>
</comment>
<dbReference type="Pfam" id="PF02452">
    <property type="entry name" value="PemK_toxin"/>
    <property type="match status" value="1"/>
</dbReference>
<evidence type="ECO:0000313" key="5">
    <source>
        <dbReference type="Proteomes" id="UP000189677"/>
    </source>
</evidence>
<proteinExistence type="inferred from homology"/>
<organism evidence="4 5">
    <name type="scientific">Streptomyces niveus</name>
    <name type="common">Streptomyces spheroides</name>
    <dbReference type="NCBI Taxonomy" id="193462"/>
    <lineage>
        <taxon>Bacteria</taxon>
        <taxon>Bacillati</taxon>
        <taxon>Actinomycetota</taxon>
        <taxon>Actinomycetes</taxon>
        <taxon>Kitasatosporales</taxon>
        <taxon>Streptomycetaceae</taxon>
        <taxon>Streptomyces</taxon>
    </lineage>
</organism>
<dbReference type="RefSeq" id="WP_078079750.1">
    <property type="nucleotide sequence ID" value="NZ_CP018047.1"/>
</dbReference>
<name>A0A1U9R3S7_STRNV</name>
<evidence type="ECO:0000256" key="1">
    <source>
        <dbReference type="ARBA" id="ARBA00007521"/>
    </source>
</evidence>
<dbReference type="KEGG" id="snw:BBN63_22270"/>
<evidence type="ECO:0000256" key="3">
    <source>
        <dbReference type="SAM" id="MobiDB-lite"/>
    </source>
</evidence>